<evidence type="ECO:0000256" key="1">
    <source>
        <dbReference type="SAM" id="Coils"/>
    </source>
</evidence>
<keyword evidence="1" id="KW-0175">Coiled coil</keyword>
<dbReference type="InterPro" id="IPR004244">
    <property type="entry name" value="Transposase_22"/>
</dbReference>
<comment type="caution">
    <text evidence="3">The sequence shown here is derived from an EMBL/GenBank/DDBJ whole genome shotgun (WGS) entry which is preliminary data.</text>
</comment>
<reference evidence="3 4" key="1">
    <citation type="submission" date="2018-03" db="EMBL/GenBank/DDBJ databases">
        <title>Draft genome sequence of Rohu Carp (Labeo rohita).</title>
        <authorList>
            <person name="Das P."/>
            <person name="Kushwaha B."/>
            <person name="Joshi C.G."/>
            <person name="Kumar D."/>
            <person name="Nagpure N.S."/>
            <person name="Sahoo L."/>
            <person name="Das S.P."/>
            <person name="Bit A."/>
            <person name="Patnaik S."/>
            <person name="Meher P.K."/>
            <person name="Jayasankar P."/>
            <person name="Koringa P.G."/>
            <person name="Patel N.V."/>
            <person name="Hinsu A.T."/>
            <person name="Kumar R."/>
            <person name="Pandey M."/>
            <person name="Agarwal S."/>
            <person name="Srivastava S."/>
            <person name="Singh M."/>
            <person name="Iquebal M.A."/>
            <person name="Jaiswal S."/>
            <person name="Angadi U.B."/>
            <person name="Kumar N."/>
            <person name="Raza M."/>
            <person name="Shah T.M."/>
            <person name="Rai A."/>
            <person name="Jena J.K."/>
        </authorList>
    </citation>
    <scope>NUCLEOTIDE SEQUENCE [LARGE SCALE GENOMIC DNA]</scope>
    <source>
        <strain evidence="3">DASCIFA01</strain>
        <tissue evidence="3">Testis</tissue>
    </source>
</reference>
<dbReference type="GO" id="GO:0016874">
    <property type="term" value="F:ligase activity"/>
    <property type="evidence" value="ECO:0007669"/>
    <property type="project" value="UniProtKB-KW"/>
</dbReference>
<dbReference type="Proteomes" id="UP000290572">
    <property type="component" value="Unassembled WGS sequence"/>
</dbReference>
<dbReference type="AlphaFoldDB" id="A0A498P4D1"/>
<sequence>MAANDTASNKDTPVKDNTDNLSMSRLISKLEKQRTRLKEDMASLIQDSIKPLQASLDTLRETVDSFQHRLTSTEILVGENFERLVAAEATIKSLKAQNSSLLDQIDDLENRSRRANLCIINIPEGSEDGKDPIGFVSGLLKDSMENVFDSPPELECVHRALRPRPRAGQPPRPFIVCFYRYQEKEKALQWAR</sequence>
<dbReference type="Gene3D" id="3.30.70.1820">
    <property type="entry name" value="L1 transposable element, RRM domain"/>
    <property type="match status" value="1"/>
</dbReference>
<gene>
    <name evidence="3" type="ORF">ROHU_000546</name>
</gene>
<evidence type="ECO:0000256" key="2">
    <source>
        <dbReference type="SAM" id="MobiDB-lite"/>
    </source>
</evidence>
<feature type="coiled-coil region" evidence="1">
    <location>
        <begin position="20"/>
        <end position="47"/>
    </location>
</feature>
<feature type="region of interest" description="Disordered" evidence="2">
    <location>
        <begin position="1"/>
        <end position="20"/>
    </location>
</feature>
<feature type="coiled-coil region" evidence="1">
    <location>
        <begin position="84"/>
        <end position="111"/>
    </location>
</feature>
<organism evidence="3 4">
    <name type="scientific">Labeo rohita</name>
    <name type="common">Indian major carp</name>
    <name type="synonym">Cyprinus rohita</name>
    <dbReference type="NCBI Taxonomy" id="84645"/>
    <lineage>
        <taxon>Eukaryota</taxon>
        <taxon>Metazoa</taxon>
        <taxon>Chordata</taxon>
        <taxon>Craniata</taxon>
        <taxon>Vertebrata</taxon>
        <taxon>Euteleostomi</taxon>
        <taxon>Actinopterygii</taxon>
        <taxon>Neopterygii</taxon>
        <taxon>Teleostei</taxon>
        <taxon>Ostariophysi</taxon>
        <taxon>Cypriniformes</taxon>
        <taxon>Cyprinidae</taxon>
        <taxon>Labeoninae</taxon>
        <taxon>Labeonini</taxon>
        <taxon>Labeo</taxon>
    </lineage>
</organism>
<dbReference type="PANTHER" id="PTHR11505">
    <property type="entry name" value="L1 TRANSPOSABLE ELEMENT-RELATED"/>
    <property type="match status" value="1"/>
</dbReference>
<evidence type="ECO:0000313" key="3">
    <source>
        <dbReference type="EMBL" id="RXN39063.1"/>
    </source>
</evidence>
<feature type="compositionally biased region" description="Polar residues" evidence="2">
    <location>
        <begin position="1"/>
        <end position="11"/>
    </location>
</feature>
<name>A0A498P4D1_LABRO</name>
<keyword evidence="3" id="KW-0436">Ligase</keyword>
<keyword evidence="4" id="KW-1185">Reference proteome</keyword>
<proteinExistence type="predicted"/>
<dbReference type="EMBL" id="QBIY01003538">
    <property type="protein sequence ID" value="RXN39063.1"/>
    <property type="molecule type" value="Genomic_DNA"/>
</dbReference>
<protein>
    <submittedName>
        <fullName evidence="3">E3 ubiquitin-ligase SMURF2-like protein</fullName>
    </submittedName>
</protein>
<accession>A0A498P4D1</accession>
<evidence type="ECO:0000313" key="4">
    <source>
        <dbReference type="Proteomes" id="UP000290572"/>
    </source>
</evidence>